<dbReference type="Proteomes" id="UP000604083">
    <property type="component" value="Unassembled WGS sequence"/>
</dbReference>
<evidence type="ECO:0008006" key="4">
    <source>
        <dbReference type="Google" id="ProtNLM"/>
    </source>
</evidence>
<proteinExistence type="predicted"/>
<keyword evidence="3" id="KW-1185">Reference proteome</keyword>
<evidence type="ECO:0000313" key="2">
    <source>
        <dbReference type="EMBL" id="MBK1834524.1"/>
    </source>
</evidence>
<keyword evidence="1" id="KW-0732">Signal</keyword>
<protein>
    <recommendedName>
        <fullName evidence="4">Fibronectin type-III domain-containing protein</fullName>
    </recommendedName>
</protein>
<reference evidence="2" key="1">
    <citation type="submission" date="2021-01" db="EMBL/GenBank/DDBJ databases">
        <title>Modified the classification status of verrucomicrobia.</title>
        <authorList>
            <person name="Feng X."/>
        </authorList>
    </citation>
    <scope>NUCLEOTIDE SEQUENCE</scope>
    <source>
        <strain evidence="2">KCTC 12986</strain>
    </source>
</reference>
<accession>A0A934RN98</accession>
<gene>
    <name evidence="2" type="ORF">JIN78_10670</name>
</gene>
<dbReference type="RefSeq" id="WP_200391954.1">
    <property type="nucleotide sequence ID" value="NZ_JAENIO010000025.1"/>
</dbReference>
<dbReference type="AlphaFoldDB" id="A0A934RN98"/>
<evidence type="ECO:0000256" key="1">
    <source>
        <dbReference type="SAM" id="SignalP"/>
    </source>
</evidence>
<sequence>MKAMRSSFFQLLLVLLWSTVLCPAQNPDPLVFTVGKTFETNNGTTLHNYLLWQPGDAATTFGKRFAIYGKDGAATSANPYQKLGVQTLQTSPSAIQALLTLGGKFDADGARLPEMIVALNAEANGTTLPEGYEFPTSINLEVAQKLAQIMTVAETDAEVLQSLVSLGRAHPGVQMAIGLGWAIETAPNSITTYEVREIDNGDNDLRVVGRVTLDAANPQMLLPPHPAHVLPHPVDPNLQLAASPKDHLAVRLRWGTPNGLRTLLPHTYGFNLYRVEQEAVDAVTGNPSSLSFAEDVLNLGGVKVNMLPIAAHTLMTDGEAANVSFSPDIFFFGDDKNPEFDDPFEDGDSFYYYVAARDIAGHPGPLSTAAAITICDRLPPSMPAIVSVDNVFDLAGSNPGEEKGRQHLRVTIRQVPETPVENRAMKYRVYRWHSAIDWQTHGANPEQNFIGEVNHIEGEPYVTFDDLNPADLDEDGLAGVDTGTPLAENEDDADMGKTYWYTVRAVDGSACTPANLSGHCGAMYGVLRDRVGPPQPEGALISCFCVPRINRWLDPYGATPDSLGLSATAHGFMVLVARIDQSTQTPRVAEKVKSFDLAYHNTETFDPTQQSSASSQIYFTRTYHYQGAELYGAVFVPFPEKKGYRLSVRSRLGDGSTSRWLTVTTDPESTPADRIKVHSFRAEAHKCCPVLISQRVLRDDRGNVRKDINRYLPPDSEDDDCPSWIEVVPGTTPPPFLPVNPDGSIEPVCGQLYLGSEDIREVRIYRRAGNRGKLTLVAQESSQKALPSFYEWKENATLLVNGVTACYYAQTFDEHGNASPLTRLGCVTVVNEDLGVPMLMEPRNLPAVDDRARAELSWFCDPVGVDRFEVWVASEGGSEPSLTAPGLTGRIATSTSPVLESEDGESLSYAVYRTDSLSSGFGDGGEFSLTLTLPAEEKLTFVVRPIGPQIPDPVTGAFEFATGDFSNQVSGQWSEPSPGLQDVIPWPAKPLPGVAEWALPVTNFAAGEGPFYAHPIPPEFMNTLKASAGILIGTVAASPSSKLPDMALLPGDQRPESHLFHYRRQSSGPPTAENLESLMPFVVYRYQVPSERYPEAQPNLVQITPLIDRLSFKSNFPTSHQSDIPISYQVEDPFLFFADYRSQEPAMPVPITGVFTRNPANFTTAAPVFGDNNPAYLSRSASAYPDAKWLDHTIWLRDSHPAARGASYQYLLVPFSERGEIERIIPTNIITHN</sequence>
<evidence type="ECO:0000313" key="3">
    <source>
        <dbReference type="Proteomes" id="UP000604083"/>
    </source>
</evidence>
<feature type="chain" id="PRO_5037530505" description="Fibronectin type-III domain-containing protein" evidence="1">
    <location>
        <begin position="27"/>
        <end position="1233"/>
    </location>
</feature>
<comment type="caution">
    <text evidence="2">The sequence shown here is derived from an EMBL/GenBank/DDBJ whole genome shotgun (WGS) entry which is preliminary data.</text>
</comment>
<dbReference type="EMBL" id="JAENIO010000025">
    <property type="protein sequence ID" value="MBK1834524.1"/>
    <property type="molecule type" value="Genomic_DNA"/>
</dbReference>
<name>A0A934RN98_9BACT</name>
<organism evidence="2 3">
    <name type="scientific">Roseibacillus ishigakijimensis</name>
    <dbReference type="NCBI Taxonomy" id="454146"/>
    <lineage>
        <taxon>Bacteria</taxon>
        <taxon>Pseudomonadati</taxon>
        <taxon>Verrucomicrobiota</taxon>
        <taxon>Verrucomicrobiia</taxon>
        <taxon>Verrucomicrobiales</taxon>
        <taxon>Verrucomicrobiaceae</taxon>
        <taxon>Roseibacillus</taxon>
    </lineage>
</organism>
<feature type="signal peptide" evidence="1">
    <location>
        <begin position="1"/>
        <end position="26"/>
    </location>
</feature>